<keyword evidence="4 10" id="KW-0812">Transmembrane</keyword>
<dbReference type="EMBL" id="JAFDVH010000003">
    <property type="protein sequence ID" value="KAG7484898.1"/>
    <property type="molecule type" value="Genomic_DNA"/>
</dbReference>
<keyword evidence="12" id="KW-1185">Reference proteome</keyword>
<comment type="similarity">
    <text evidence="3">Belongs to the cytochrome c oxidase VIII family.</text>
</comment>
<evidence type="ECO:0000256" key="5">
    <source>
        <dbReference type="ARBA" id="ARBA00022792"/>
    </source>
</evidence>
<proteinExistence type="inferred from homology"/>
<evidence type="ECO:0008006" key="13">
    <source>
        <dbReference type="Google" id="ProtNLM"/>
    </source>
</evidence>
<evidence type="ECO:0000256" key="8">
    <source>
        <dbReference type="ARBA" id="ARBA00023128"/>
    </source>
</evidence>
<evidence type="ECO:0000313" key="11">
    <source>
        <dbReference type="EMBL" id="KAG7484898.1"/>
    </source>
</evidence>
<evidence type="ECO:0000256" key="3">
    <source>
        <dbReference type="ARBA" id="ARBA00010117"/>
    </source>
</evidence>
<sequence>MSGVLRGIAKARSALVLRGPAVTQRASIFTRPPKDALGPVETGVGLAMFSLAILGPPGWILANLESYKKKE</sequence>
<evidence type="ECO:0000256" key="4">
    <source>
        <dbReference type="ARBA" id="ARBA00022692"/>
    </source>
</evidence>
<organism evidence="11 12">
    <name type="scientific">Megalops atlanticus</name>
    <name type="common">Tarpon</name>
    <name type="synonym">Clupea gigantea</name>
    <dbReference type="NCBI Taxonomy" id="7932"/>
    <lineage>
        <taxon>Eukaryota</taxon>
        <taxon>Metazoa</taxon>
        <taxon>Chordata</taxon>
        <taxon>Craniata</taxon>
        <taxon>Vertebrata</taxon>
        <taxon>Euteleostomi</taxon>
        <taxon>Actinopterygii</taxon>
        <taxon>Neopterygii</taxon>
        <taxon>Teleostei</taxon>
        <taxon>Elopiformes</taxon>
        <taxon>Megalopidae</taxon>
        <taxon>Megalops</taxon>
    </lineage>
</organism>
<dbReference type="Proteomes" id="UP001046870">
    <property type="component" value="Chromosome 3"/>
</dbReference>
<comment type="pathway">
    <text evidence="2">Energy metabolism; oxidative phosphorylation.</text>
</comment>
<name>A0A9D3TFD5_MEGAT</name>
<accession>A0A9D3TFD5</accession>
<dbReference type="GO" id="GO:0006123">
    <property type="term" value="P:mitochondrial electron transport, cytochrome c to oxygen"/>
    <property type="evidence" value="ECO:0007669"/>
    <property type="project" value="InterPro"/>
</dbReference>
<gene>
    <name evidence="11" type="ORF">MATL_G00055250</name>
</gene>
<keyword evidence="8" id="KW-0496">Mitochondrion</keyword>
<keyword evidence="6" id="KW-0809">Transit peptide</keyword>
<evidence type="ECO:0000256" key="6">
    <source>
        <dbReference type="ARBA" id="ARBA00022946"/>
    </source>
</evidence>
<dbReference type="PANTHER" id="PTHR16717">
    <property type="entry name" value="CYTOCHROME C OXIDASE POLYPEPTIDE VIII"/>
    <property type="match status" value="1"/>
</dbReference>
<feature type="transmembrane region" description="Helical" evidence="10">
    <location>
        <begin position="43"/>
        <end position="62"/>
    </location>
</feature>
<reference evidence="11" key="1">
    <citation type="submission" date="2021-01" db="EMBL/GenBank/DDBJ databases">
        <authorList>
            <person name="Zahm M."/>
            <person name="Roques C."/>
            <person name="Cabau C."/>
            <person name="Klopp C."/>
            <person name="Donnadieu C."/>
            <person name="Jouanno E."/>
            <person name="Lampietro C."/>
            <person name="Louis A."/>
            <person name="Herpin A."/>
            <person name="Echchiki A."/>
            <person name="Berthelot C."/>
            <person name="Parey E."/>
            <person name="Roest-Crollius H."/>
            <person name="Braasch I."/>
            <person name="Postlethwait J."/>
            <person name="Bobe J."/>
            <person name="Montfort J."/>
            <person name="Bouchez O."/>
            <person name="Begum T."/>
            <person name="Mejri S."/>
            <person name="Adams A."/>
            <person name="Chen W.-J."/>
            <person name="Guiguen Y."/>
        </authorList>
    </citation>
    <scope>NUCLEOTIDE SEQUENCE</scope>
    <source>
        <strain evidence="11">YG-15Mar2019-1</strain>
        <tissue evidence="11">Brain</tissue>
    </source>
</reference>
<dbReference type="OrthoDB" id="8931496at2759"/>
<dbReference type="InterPro" id="IPR036548">
    <property type="entry name" value="Cyt_c_oxidase_su8_sf"/>
</dbReference>
<keyword evidence="9 10" id="KW-0472">Membrane</keyword>
<comment type="caution">
    <text evidence="11">The sequence shown here is derived from an EMBL/GenBank/DDBJ whole genome shotgun (WGS) entry which is preliminary data.</text>
</comment>
<dbReference type="SUPFAM" id="SSF81431">
    <property type="entry name" value="Mitochondrial cytochrome c oxidase subunit VIIIb (aka IX)"/>
    <property type="match status" value="1"/>
</dbReference>
<dbReference type="GO" id="GO:0045277">
    <property type="term" value="C:respiratory chain complex IV"/>
    <property type="evidence" value="ECO:0007669"/>
    <property type="project" value="InterPro"/>
</dbReference>
<protein>
    <recommendedName>
        <fullName evidence="13">Cytochrome c oxidase subunit 8A, mitochondrial</fullName>
    </recommendedName>
</protein>
<evidence type="ECO:0000256" key="1">
    <source>
        <dbReference type="ARBA" id="ARBA00004434"/>
    </source>
</evidence>
<dbReference type="Gene3D" id="4.10.81.10">
    <property type="entry name" value="Cytochrome c oxidase, subunit 8"/>
    <property type="match status" value="1"/>
</dbReference>
<keyword evidence="5" id="KW-0999">Mitochondrion inner membrane</keyword>
<evidence type="ECO:0000256" key="2">
    <source>
        <dbReference type="ARBA" id="ARBA00004673"/>
    </source>
</evidence>
<evidence type="ECO:0000313" key="12">
    <source>
        <dbReference type="Proteomes" id="UP001046870"/>
    </source>
</evidence>
<dbReference type="PANTHER" id="PTHR16717:SF8">
    <property type="entry name" value="CYTOCHROME C OXIDASE SUBUNIT 8A"/>
    <property type="match status" value="1"/>
</dbReference>
<dbReference type="GO" id="GO:0005743">
    <property type="term" value="C:mitochondrial inner membrane"/>
    <property type="evidence" value="ECO:0007669"/>
    <property type="project" value="UniProtKB-SubCell"/>
</dbReference>
<evidence type="ECO:0000256" key="7">
    <source>
        <dbReference type="ARBA" id="ARBA00022989"/>
    </source>
</evidence>
<evidence type="ECO:0000256" key="10">
    <source>
        <dbReference type="SAM" id="Phobius"/>
    </source>
</evidence>
<evidence type="ECO:0000256" key="9">
    <source>
        <dbReference type="ARBA" id="ARBA00023136"/>
    </source>
</evidence>
<dbReference type="InterPro" id="IPR003205">
    <property type="entry name" value="Cyt_c_oxidase_su8"/>
</dbReference>
<dbReference type="Pfam" id="PF02285">
    <property type="entry name" value="COX8"/>
    <property type="match status" value="1"/>
</dbReference>
<keyword evidence="7 10" id="KW-1133">Transmembrane helix</keyword>
<dbReference type="AlphaFoldDB" id="A0A9D3TFD5"/>
<comment type="subcellular location">
    <subcellularLocation>
        <location evidence="1">Mitochondrion inner membrane</location>
        <topology evidence="1">Single-pass membrane protein</topology>
    </subcellularLocation>
</comment>